<accession>A0A2I7KEV5</accession>
<comment type="similarity">
    <text evidence="2">Belongs to the type IB topoisomerase family.</text>
</comment>
<gene>
    <name evidence="9" type="ORF">PhaeoP66_03877</name>
    <name evidence="10" type="ORF">PhaeoP88_03803</name>
</gene>
<evidence type="ECO:0000256" key="3">
    <source>
        <dbReference type="ARBA" id="ARBA00012891"/>
    </source>
</evidence>
<protein>
    <recommendedName>
        <fullName evidence="3">DNA topoisomerase</fullName>
        <ecNumber evidence="3">5.6.2.1</ecNumber>
    </recommendedName>
</protein>
<evidence type="ECO:0000256" key="4">
    <source>
        <dbReference type="ARBA" id="ARBA00023029"/>
    </source>
</evidence>
<dbReference type="GO" id="GO:0003677">
    <property type="term" value="F:DNA binding"/>
    <property type="evidence" value="ECO:0007669"/>
    <property type="project" value="UniProtKB-KW"/>
</dbReference>
<dbReference type="EMBL" id="CP010706">
    <property type="protein sequence ID" value="AUQ96604.1"/>
    <property type="molecule type" value="Genomic_DNA"/>
</dbReference>
<dbReference type="Pfam" id="PF21338">
    <property type="entry name" value="Top1B_N_bact"/>
    <property type="match status" value="1"/>
</dbReference>
<reference evidence="11 12" key="2">
    <citation type="journal article" date="2017" name="Genome Biol. Evol.">
        <title>Trajectories and Drivers of Genome Evolution in Surface-Associated Marine Phaeobacter.</title>
        <authorList>
            <person name="Freese H.M."/>
            <person name="Sikorski J."/>
            <person name="Bunk B."/>
            <person name="Scheuner C."/>
            <person name="Meier-Kolthoff J.P."/>
            <person name="Sproer C."/>
            <person name="Gram L."/>
            <person name="Overmann J."/>
        </authorList>
    </citation>
    <scope>NUCLEOTIDE SEQUENCE [LARGE SCALE GENOMIC DNA]</scope>
    <source>
        <strain evidence="9 12">P66</strain>
        <strain evidence="10 11">P88</strain>
        <plasmid evidence="9 12">pP66_a</plasmid>
        <plasmid evidence="11">pp88_a</plasmid>
        <plasmid evidence="10">pP88_a</plasmid>
    </source>
</reference>
<organism evidence="10 11">
    <name type="scientific">Phaeobacter inhibens</name>
    <dbReference type="NCBI Taxonomy" id="221822"/>
    <lineage>
        <taxon>Bacteria</taxon>
        <taxon>Pseudomonadati</taxon>
        <taxon>Pseudomonadota</taxon>
        <taxon>Alphaproteobacteria</taxon>
        <taxon>Rhodobacterales</taxon>
        <taxon>Roseobacteraceae</taxon>
        <taxon>Phaeobacter</taxon>
    </lineage>
</organism>
<dbReference type="InterPro" id="IPR001631">
    <property type="entry name" value="TopoI"/>
</dbReference>
<dbReference type="Gene3D" id="1.10.132.120">
    <property type="match status" value="1"/>
</dbReference>
<sequence>MKLVYYTDDQPGITRRRRGRGFSYYMPDGSHIGNATERARLNGLGVPPAYTDVWLCPLINGHLQATGRDARNRKQYRYHPEWQARRAEQKFAHLVAFGESLPALRRWISDRLTGTVGDEDTAIAAVLALLDRGSLRIGNPRYSEKNGSYGATTLRPRHVVFSGQAIQLTYTAKGGQTVEKSLRGPALQRILERSQDLAGPELISWVDENDDVRAVRSEQVQEVLAKLCGDEVSAKTLRTWNGSHAAFAVALDAPTLTITAMAEAAAERLHNTPTIARNSYIHPQIIGLADLPDRQRVAQLSALPQRQVNGLRLGEGRLIDFLNAN</sequence>
<dbReference type="RefSeq" id="WP_102875439.1">
    <property type="nucleotide sequence ID" value="NZ_CP010600.1"/>
</dbReference>
<dbReference type="SUPFAM" id="SSF56349">
    <property type="entry name" value="DNA breaking-rejoining enzymes"/>
    <property type="match status" value="1"/>
</dbReference>
<dbReference type="InterPro" id="IPR011010">
    <property type="entry name" value="DNA_brk_join_enz"/>
</dbReference>
<dbReference type="Proteomes" id="UP000236447">
    <property type="component" value="Plasmid pP88_a"/>
</dbReference>
<dbReference type="InterPro" id="IPR013500">
    <property type="entry name" value="TopoI_cat_euk"/>
</dbReference>
<geneLocation type="plasmid" evidence="9 12">
    <name>pP66_a</name>
</geneLocation>
<dbReference type="Proteomes" id="UP000236536">
    <property type="component" value="Plasmid pP66_a"/>
</dbReference>
<geneLocation type="plasmid" evidence="10">
    <name>pP88_a</name>
</geneLocation>
<dbReference type="EC" id="5.6.2.1" evidence="3"/>
<keyword evidence="12" id="KW-1185">Reference proteome</keyword>
<evidence type="ECO:0000313" key="10">
    <source>
        <dbReference type="EMBL" id="AUR01116.1"/>
    </source>
</evidence>
<evidence type="ECO:0000256" key="5">
    <source>
        <dbReference type="ARBA" id="ARBA00023125"/>
    </source>
</evidence>
<comment type="catalytic activity">
    <reaction evidence="1">
        <text>ATP-independent breakage of single-stranded DNA, followed by passage and rejoining.</text>
        <dbReference type="EC" id="5.6.2.1"/>
    </reaction>
</comment>
<evidence type="ECO:0000259" key="7">
    <source>
        <dbReference type="Pfam" id="PF01028"/>
    </source>
</evidence>
<dbReference type="InterPro" id="IPR049331">
    <property type="entry name" value="Top1B_N_bact"/>
</dbReference>
<feature type="domain" description="DNA topoisomerase I catalytic core eukaryotic-type" evidence="7">
    <location>
        <begin position="83"/>
        <end position="246"/>
    </location>
</feature>
<dbReference type="Gene3D" id="3.90.15.10">
    <property type="entry name" value="Topoisomerase I, Chain A, domain 3"/>
    <property type="match status" value="1"/>
</dbReference>
<dbReference type="Pfam" id="PF01028">
    <property type="entry name" value="Topoisom_I"/>
    <property type="match status" value="1"/>
</dbReference>
<dbReference type="PRINTS" id="PR00416">
    <property type="entry name" value="EUTPISMRASEI"/>
</dbReference>
<feature type="domain" description="DNA topoisomerase IB N-terminal" evidence="8">
    <location>
        <begin position="21"/>
        <end position="69"/>
    </location>
</feature>
<evidence type="ECO:0000313" key="9">
    <source>
        <dbReference type="EMBL" id="AUQ96604.1"/>
    </source>
</evidence>
<dbReference type="Gene3D" id="3.30.66.10">
    <property type="entry name" value="DNA topoisomerase I domain"/>
    <property type="match status" value="1"/>
</dbReference>
<evidence type="ECO:0000256" key="1">
    <source>
        <dbReference type="ARBA" id="ARBA00000213"/>
    </source>
</evidence>
<evidence type="ECO:0000313" key="12">
    <source>
        <dbReference type="Proteomes" id="UP000236536"/>
    </source>
</evidence>
<evidence type="ECO:0000256" key="6">
    <source>
        <dbReference type="ARBA" id="ARBA00023235"/>
    </source>
</evidence>
<keyword evidence="4" id="KW-0799">Topoisomerase</keyword>
<dbReference type="InterPro" id="IPR035447">
    <property type="entry name" value="DNA_topo_I_N_sf"/>
</dbReference>
<reference evidence="10 11" key="1">
    <citation type="journal article" date="2017" name="Front. Microbiol.">
        <title>Phaeobacter piscinae sp. nov., a species of the Roseobacter group and potential aquaculture probiont.</title>
        <authorList>
            <person name="Sonnenschein E.C."/>
            <person name="Phippen C.B.W."/>
            <person name="Nielsen K.F."/>
            <person name="Mateiu R.V."/>
            <person name="Melchiorsen J."/>
            <person name="Gram L."/>
            <person name="Overmann J."/>
            <person name="Freese H.M."/>
        </authorList>
    </citation>
    <scope>NUCLEOTIDE SEQUENCE [LARGE SCALE GENOMIC DNA]</scope>
    <source>
        <strain evidence="10 11">P88</strain>
        <plasmid evidence="11">pp88_a</plasmid>
        <plasmid evidence="10">pP88_a</plasmid>
    </source>
</reference>
<dbReference type="EMBL" id="CP010726">
    <property type="protein sequence ID" value="AUR01116.1"/>
    <property type="molecule type" value="Genomic_DNA"/>
</dbReference>
<keyword evidence="5" id="KW-0238">DNA-binding</keyword>
<dbReference type="InterPro" id="IPR014711">
    <property type="entry name" value="TopoI_cat_a-hlx-sub_euk"/>
</dbReference>
<name>A0A2I7KEV5_9RHOB</name>
<evidence type="ECO:0000256" key="2">
    <source>
        <dbReference type="ARBA" id="ARBA00006645"/>
    </source>
</evidence>
<dbReference type="AlphaFoldDB" id="A0A2I7KEV5"/>
<geneLocation type="plasmid" evidence="11">
    <name>pp88_a</name>
</geneLocation>
<dbReference type="PROSITE" id="PS52038">
    <property type="entry name" value="TOPO_IB_2"/>
    <property type="match status" value="1"/>
</dbReference>
<reference evidence="9 12" key="3">
    <citation type="journal article" date="2017" name="Int. J. Syst. Evol. Microbiol.">
        <title>Adaptation of Surface-Associated Bacteria to the Open Ocean: A Genomically Distinct Subpopulation of Phaeobacter gallaeciensis Colonizes Pacific Mesozooplankton.</title>
        <authorList>
            <person name="Freese H.M."/>
            <person name="Methner A."/>
            <person name="Overmann J."/>
        </authorList>
    </citation>
    <scope>NUCLEOTIDE SEQUENCE [LARGE SCALE GENOMIC DNA]</scope>
    <source>
        <strain evidence="9 12">P66</strain>
        <plasmid evidence="9 12">pP66_a</plasmid>
    </source>
</reference>
<dbReference type="GO" id="GO:0006265">
    <property type="term" value="P:DNA topological change"/>
    <property type="evidence" value="ECO:0007669"/>
    <property type="project" value="InterPro"/>
</dbReference>
<evidence type="ECO:0000313" key="11">
    <source>
        <dbReference type="Proteomes" id="UP000236447"/>
    </source>
</evidence>
<dbReference type="SUPFAM" id="SSF55869">
    <property type="entry name" value="DNA topoisomerase I domain"/>
    <property type="match status" value="1"/>
</dbReference>
<proteinExistence type="inferred from homology"/>
<keyword evidence="6 10" id="KW-0413">Isomerase</keyword>
<dbReference type="GO" id="GO:0003917">
    <property type="term" value="F:DNA topoisomerase type I (single strand cut, ATP-independent) activity"/>
    <property type="evidence" value="ECO:0007669"/>
    <property type="project" value="UniProtKB-EC"/>
</dbReference>
<evidence type="ECO:0000259" key="8">
    <source>
        <dbReference type="Pfam" id="PF21338"/>
    </source>
</evidence>
<keyword evidence="10" id="KW-0614">Plasmid</keyword>